<feature type="compositionally biased region" description="Basic and acidic residues" evidence="1">
    <location>
        <begin position="69"/>
        <end position="85"/>
    </location>
</feature>
<evidence type="ECO:0000313" key="2">
    <source>
        <dbReference type="EMBL" id="SUY48427.1"/>
    </source>
</evidence>
<reference evidence="2 3" key="1">
    <citation type="submission" date="2018-06" db="EMBL/GenBank/DDBJ databases">
        <authorList>
            <consortium name="Pathogen Informatics"/>
            <person name="Doyle S."/>
        </authorList>
    </citation>
    <scope>NUCLEOTIDE SEQUENCE [LARGE SCALE GENOMIC DNA]</scope>
    <source>
        <strain evidence="2 3">NCTC9836</strain>
    </source>
</reference>
<gene>
    <name evidence="2" type="ORF">NCTC9836_02832</name>
</gene>
<dbReference type="OrthoDB" id="2381017at2"/>
<dbReference type="RefSeq" id="WP_115642242.1">
    <property type="nucleotide sequence ID" value="NZ_UFWZ01000001.1"/>
</dbReference>
<proteinExistence type="predicted"/>
<keyword evidence="3" id="KW-1185">Reference proteome</keyword>
<evidence type="ECO:0000313" key="3">
    <source>
        <dbReference type="Proteomes" id="UP000254664"/>
    </source>
</evidence>
<accession>A0A381JDD9</accession>
<dbReference type="Proteomes" id="UP000254664">
    <property type="component" value="Unassembled WGS sequence"/>
</dbReference>
<organism evidence="2 3">
    <name type="scientific">Clostridium putrefaciens</name>
    <dbReference type="NCBI Taxonomy" id="99675"/>
    <lineage>
        <taxon>Bacteria</taxon>
        <taxon>Bacillati</taxon>
        <taxon>Bacillota</taxon>
        <taxon>Clostridia</taxon>
        <taxon>Eubacteriales</taxon>
        <taxon>Clostridiaceae</taxon>
        <taxon>Clostridium</taxon>
    </lineage>
</organism>
<feature type="region of interest" description="Disordered" evidence="1">
    <location>
        <begin position="69"/>
        <end position="100"/>
    </location>
</feature>
<name>A0A381JDD9_9CLOT</name>
<evidence type="ECO:0000256" key="1">
    <source>
        <dbReference type="SAM" id="MobiDB-lite"/>
    </source>
</evidence>
<protein>
    <submittedName>
        <fullName evidence="2">Uncharacterized protein</fullName>
    </submittedName>
</protein>
<sequence>MGKREIRRKYKDVDARNLGVNQTLEHKNSNIITEKELIIIIIILKLLSEKLKQSDSIINKDLQTKRKKLYDNRLRNREKPSKDTTLDSVGTNTKDDEMEDDKKQEVMIIVEEKVNLVEGNLKEVVDFPKDNVVDVNPPEEKIDDELKDTIANNYDIQEHTTEKLKENIKDIKENVYMNEDKYKNSESTITCKSKTTVENTTVLRCCKSEDIKSGFLLKDAVVKIPVVLSEIEVPIFIVATEEFKEPILKIMSLDKKVVLKRCQLVTGTNKLFIKGVVEEEIEYSTVNYSDKDSVNGEIKKVSLNIPFKCSTEVSFVTKPILNNNSYLFNIESLIEDINDKSTYERCNEDLDHFSEIVFCNLKSSRIIEVNNKQYNKASEDVLKDIDTFKCISKKIILFLKITLLQNQEVFNYNKNKVQTD</sequence>
<dbReference type="EMBL" id="UFWZ01000001">
    <property type="protein sequence ID" value="SUY48427.1"/>
    <property type="molecule type" value="Genomic_DNA"/>
</dbReference>
<dbReference type="AlphaFoldDB" id="A0A381JDD9"/>